<keyword evidence="3" id="KW-1185">Reference proteome</keyword>
<reference evidence="2 3" key="1">
    <citation type="journal article" date="1991" name="Int. J. Syst. Bacteriol.">
        <title>Description of the erythromycin-producing bacterium Arthrobacter sp. strain NRRL B-3381 as Aeromicrobium erythreum gen. nov., sp. nov.</title>
        <authorList>
            <person name="Miller E.S."/>
            <person name="Woese C.R."/>
            <person name="Brenner S."/>
        </authorList>
    </citation>
    <scope>NUCLEOTIDE SEQUENCE [LARGE SCALE GENOMIC DNA]</scope>
    <source>
        <strain evidence="2 3">AR18</strain>
    </source>
</reference>
<accession>A0A0U3T5C6</accession>
<dbReference type="Pfam" id="PF12728">
    <property type="entry name" value="HTH_17"/>
    <property type="match status" value="1"/>
</dbReference>
<sequence length="59" mass="6033">MSSQLTVAEAAALLGVATAEVHRLIATGRVEHQLACSGRCELLVSAESVEALRSAAGRA</sequence>
<gene>
    <name evidence="2" type="ORF">AERYTH_14570</name>
</gene>
<evidence type="ECO:0000313" key="3">
    <source>
        <dbReference type="Proteomes" id="UP000067689"/>
    </source>
</evidence>
<feature type="domain" description="Helix-turn-helix" evidence="1">
    <location>
        <begin position="5"/>
        <end position="52"/>
    </location>
</feature>
<protein>
    <recommendedName>
        <fullName evidence="1">Helix-turn-helix domain-containing protein</fullName>
    </recommendedName>
</protein>
<dbReference type="RefSeq" id="WP_067860206.1">
    <property type="nucleotide sequence ID" value="NZ_CP011502.1"/>
</dbReference>
<dbReference type="PATRIC" id="fig|2041.4.peg.3039"/>
<dbReference type="AlphaFoldDB" id="A0A0U3T5C6"/>
<organism evidence="2 3">
    <name type="scientific">Aeromicrobium erythreum</name>
    <dbReference type="NCBI Taxonomy" id="2041"/>
    <lineage>
        <taxon>Bacteria</taxon>
        <taxon>Bacillati</taxon>
        <taxon>Actinomycetota</taxon>
        <taxon>Actinomycetes</taxon>
        <taxon>Propionibacteriales</taxon>
        <taxon>Nocardioidaceae</taxon>
        <taxon>Aeromicrobium</taxon>
    </lineage>
</organism>
<evidence type="ECO:0000313" key="2">
    <source>
        <dbReference type="EMBL" id="ALX05832.1"/>
    </source>
</evidence>
<dbReference type="InterPro" id="IPR041657">
    <property type="entry name" value="HTH_17"/>
</dbReference>
<name>A0A0U3T5C6_9ACTN</name>
<evidence type="ECO:0000259" key="1">
    <source>
        <dbReference type="Pfam" id="PF12728"/>
    </source>
</evidence>
<dbReference type="KEGG" id="aer:AERYTH_14570"/>
<proteinExistence type="predicted"/>
<dbReference type="EMBL" id="CP011502">
    <property type="protein sequence ID" value="ALX05832.1"/>
    <property type="molecule type" value="Genomic_DNA"/>
</dbReference>
<dbReference type="Proteomes" id="UP000067689">
    <property type="component" value="Chromosome"/>
</dbReference>
<dbReference type="OrthoDB" id="9951518at2"/>